<dbReference type="RefSeq" id="XP_012188889.1">
    <property type="nucleotide sequence ID" value="XM_012333499.1"/>
</dbReference>
<dbReference type="GO" id="GO:0071034">
    <property type="term" value="P:CUT catabolic process"/>
    <property type="evidence" value="ECO:0007669"/>
    <property type="project" value="TreeGrafter"/>
</dbReference>
<feature type="domain" description="Exosome complex exonuclease Rrp40 N-terminal" evidence="2">
    <location>
        <begin position="18"/>
        <end position="69"/>
    </location>
</feature>
<dbReference type="GeneID" id="24108168"/>
<name>R9P282_PSEHS</name>
<dbReference type="GO" id="GO:0000176">
    <property type="term" value="C:nuclear exosome (RNase complex)"/>
    <property type="evidence" value="ECO:0007669"/>
    <property type="project" value="TreeGrafter"/>
</dbReference>
<dbReference type="STRING" id="1305764.R9P282"/>
<dbReference type="EMBL" id="DF238792">
    <property type="protein sequence ID" value="GAC95302.1"/>
    <property type="molecule type" value="Genomic_DNA"/>
</dbReference>
<dbReference type="CDD" id="cd05790">
    <property type="entry name" value="S1_Rrp40"/>
    <property type="match status" value="1"/>
</dbReference>
<dbReference type="PANTHER" id="PTHR21321">
    <property type="entry name" value="PNAS-3 RELATED"/>
    <property type="match status" value="1"/>
</dbReference>
<evidence type="ECO:0000313" key="3">
    <source>
        <dbReference type="EMBL" id="GAC95302.1"/>
    </source>
</evidence>
<organism evidence="3 4">
    <name type="scientific">Pseudozyma hubeiensis (strain SY62)</name>
    <name type="common">Yeast</name>
    <dbReference type="NCBI Taxonomy" id="1305764"/>
    <lineage>
        <taxon>Eukaryota</taxon>
        <taxon>Fungi</taxon>
        <taxon>Dikarya</taxon>
        <taxon>Basidiomycota</taxon>
        <taxon>Ustilaginomycotina</taxon>
        <taxon>Ustilaginomycetes</taxon>
        <taxon>Ustilaginales</taxon>
        <taxon>Ustilaginaceae</taxon>
        <taxon>Pseudozyma</taxon>
    </lineage>
</organism>
<dbReference type="GO" id="GO:0034475">
    <property type="term" value="P:U4 snRNA 3'-end processing"/>
    <property type="evidence" value="ECO:0007669"/>
    <property type="project" value="TreeGrafter"/>
</dbReference>
<dbReference type="InterPro" id="IPR041054">
    <property type="entry name" value="Rrp40_N_euk"/>
</dbReference>
<dbReference type="Proteomes" id="UP000014071">
    <property type="component" value="Unassembled WGS sequence"/>
</dbReference>
<dbReference type="Pfam" id="PF21262">
    <property type="entry name" value="RRP40_S1"/>
    <property type="match status" value="1"/>
</dbReference>
<proteinExistence type="predicted"/>
<reference evidence="4" key="1">
    <citation type="journal article" date="2013" name="Genome Announc.">
        <title>Draft genome sequence of the basidiomycetous yeast-like fungus Pseudozyma hubeiensis SY62, which produces an abundant amount of the biosurfactant mannosylerythritol lipids.</title>
        <authorList>
            <person name="Konishi M."/>
            <person name="Hatada Y."/>
            <person name="Horiuchi J."/>
        </authorList>
    </citation>
    <scope>NUCLEOTIDE SEQUENCE [LARGE SCALE GENOMIC DNA]</scope>
    <source>
        <strain evidence="4">SY62</strain>
    </source>
</reference>
<evidence type="ECO:0000259" key="2">
    <source>
        <dbReference type="Pfam" id="PF18311"/>
    </source>
</evidence>
<keyword evidence="4" id="KW-1185">Reference proteome</keyword>
<evidence type="ECO:0000313" key="4">
    <source>
        <dbReference type="Proteomes" id="UP000014071"/>
    </source>
</evidence>
<dbReference type="GO" id="GO:0071038">
    <property type="term" value="P:TRAMP-dependent tRNA surveillance pathway"/>
    <property type="evidence" value="ECO:0007669"/>
    <property type="project" value="TreeGrafter"/>
</dbReference>
<comment type="subcellular location">
    <subcellularLocation>
        <location evidence="1">Nucleus</location>
        <location evidence="1">Nucleolus</location>
    </subcellularLocation>
</comment>
<dbReference type="GO" id="GO:0071051">
    <property type="term" value="P:poly(A)-dependent snoRNA 3'-end processing"/>
    <property type="evidence" value="ECO:0007669"/>
    <property type="project" value="TreeGrafter"/>
</dbReference>
<dbReference type="GO" id="GO:0071035">
    <property type="term" value="P:nuclear polyadenylation-dependent rRNA catabolic process"/>
    <property type="evidence" value="ECO:0007669"/>
    <property type="project" value="TreeGrafter"/>
</dbReference>
<dbReference type="Pfam" id="PF18311">
    <property type="entry name" value="Rrp40_N"/>
    <property type="match status" value="1"/>
</dbReference>
<dbReference type="AlphaFoldDB" id="R9P282"/>
<sequence length="180" mass="18741">MTVVLPGDVVPIASGSSIKLGPGLLPTPSASSSSSLTAIRTGPLGTISSSSGTTTTSSSAYYIESSTQRYIPSPSDSVIAQITSRNPESYTATLFSAHTATLPALSFEGATKRHKPNLKIGSLVYARVVSADRFTEPELTCVNPVTGKSDGFGELKVTDERGERVGFAGLIRCSIGLSRR</sequence>
<dbReference type="GO" id="GO:0000467">
    <property type="term" value="P:exonucleolytic trimming to generate mature 3'-end of 5.8S rRNA from tricistronic rRNA transcript (SSU-rRNA, 5.8S rRNA, LSU-rRNA)"/>
    <property type="evidence" value="ECO:0007669"/>
    <property type="project" value="TreeGrafter"/>
</dbReference>
<dbReference type="GO" id="GO:0003723">
    <property type="term" value="F:RNA binding"/>
    <property type="evidence" value="ECO:0007669"/>
    <property type="project" value="InterPro"/>
</dbReference>
<dbReference type="GO" id="GO:0000177">
    <property type="term" value="C:cytoplasmic exosome (RNase complex)"/>
    <property type="evidence" value="ECO:0007669"/>
    <property type="project" value="TreeGrafter"/>
</dbReference>
<dbReference type="OrthoDB" id="340500at2759"/>
<accession>R9P282</accession>
<dbReference type="GO" id="GO:0005730">
    <property type="term" value="C:nucleolus"/>
    <property type="evidence" value="ECO:0007669"/>
    <property type="project" value="UniProtKB-SubCell"/>
</dbReference>
<dbReference type="eggNOG" id="KOG1004">
    <property type="taxonomic scope" value="Eukaryota"/>
</dbReference>
<dbReference type="InterPro" id="IPR012340">
    <property type="entry name" value="NA-bd_OB-fold"/>
</dbReference>
<dbReference type="PANTHER" id="PTHR21321:SF1">
    <property type="entry name" value="EXOSOME COMPLEX COMPONENT RRP40"/>
    <property type="match status" value="1"/>
</dbReference>
<gene>
    <name evidence="3" type="ORF">PHSY_002877</name>
</gene>
<dbReference type="Gene3D" id="2.40.50.140">
    <property type="entry name" value="Nucleic acid-binding proteins"/>
    <property type="match status" value="1"/>
</dbReference>
<dbReference type="SUPFAM" id="SSF50249">
    <property type="entry name" value="Nucleic acid-binding proteins"/>
    <property type="match status" value="1"/>
</dbReference>
<dbReference type="InterPro" id="IPR026699">
    <property type="entry name" value="Exosome_RNA_bind1/RRP40/RRP4"/>
</dbReference>
<evidence type="ECO:0000256" key="1">
    <source>
        <dbReference type="ARBA" id="ARBA00004604"/>
    </source>
</evidence>
<dbReference type="InterPro" id="IPR037319">
    <property type="entry name" value="Rrp40_S1"/>
</dbReference>
<protein>
    <submittedName>
        <fullName evidence="3">Likely exosome component</fullName>
    </submittedName>
</protein>
<dbReference type="FunFam" id="2.40.50.140:FF:000112">
    <property type="entry name" value="Exosome complex component RRP40"/>
    <property type="match status" value="1"/>
</dbReference>
<dbReference type="HOGENOM" id="CLU_069847_1_1_1"/>